<name>A0AAD2D3J1_EUPCR</name>
<evidence type="ECO:0000313" key="2">
    <source>
        <dbReference type="EMBL" id="CAI2379684.1"/>
    </source>
</evidence>
<comment type="caution">
    <text evidence="2">The sequence shown here is derived from an EMBL/GenBank/DDBJ whole genome shotgun (WGS) entry which is preliminary data.</text>
</comment>
<keyword evidence="3" id="KW-1185">Reference proteome</keyword>
<protein>
    <submittedName>
        <fullName evidence="2">Uncharacterized protein</fullName>
    </submittedName>
</protein>
<evidence type="ECO:0000313" key="3">
    <source>
        <dbReference type="Proteomes" id="UP001295684"/>
    </source>
</evidence>
<dbReference type="EMBL" id="CAMPGE010021539">
    <property type="protein sequence ID" value="CAI2379684.1"/>
    <property type="molecule type" value="Genomic_DNA"/>
</dbReference>
<accession>A0AAD2D3J1</accession>
<gene>
    <name evidence="2" type="ORF">ECRASSUSDP1_LOCUS21097</name>
</gene>
<proteinExistence type="predicted"/>
<feature type="compositionally biased region" description="Basic and acidic residues" evidence="1">
    <location>
        <begin position="515"/>
        <end position="529"/>
    </location>
</feature>
<reference evidence="2" key="1">
    <citation type="submission" date="2023-07" db="EMBL/GenBank/DDBJ databases">
        <authorList>
            <consortium name="AG Swart"/>
            <person name="Singh M."/>
            <person name="Singh A."/>
            <person name="Seah K."/>
            <person name="Emmerich C."/>
        </authorList>
    </citation>
    <scope>NUCLEOTIDE SEQUENCE</scope>
    <source>
        <strain evidence="2">DP1</strain>
    </source>
</reference>
<evidence type="ECO:0000256" key="1">
    <source>
        <dbReference type="SAM" id="MobiDB-lite"/>
    </source>
</evidence>
<dbReference type="Proteomes" id="UP001295684">
    <property type="component" value="Unassembled WGS sequence"/>
</dbReference>
<organism evidence="2 3">
    <name type="scientific">Euplotes crassus</name>
    <dbReference type="NCBI Taxonomy" id="5936"/>
    <lineage>
        <taxon>Eukaryota</taxon>
        <taxon>Sar</taxon>
        <taxon>Alveolata</taxon>
        <taxon>Ciliophora</taxon>
        <taxon>Intramacronucleata</taxon>
        <taxon>Spirotrichea</taxon>
        <taxon>Hypotrichia</taxon>
        <taxon>Euplotida</taxon>
        <taxon>Euplotidae</taxon>
        <taxon>Moneuplotes</taxon>
    </lineage>
</organism>
<feature type="region of interest" description="Disordered" evidence="1">
    <location>
        <begin position="500"/>
        <end position="530"/>
    </location>
</feature>
<dbReference type="AlphaFoldDB" id="A0AAD2D3J1"/>
<sequence>MSSSSISSDAPPKTVDMNKIRSEAFSTKNSTRRSKFLRAIQKSGFIRSECTDNNRKSSMKRKGINVGSKQLQLFKLDFSLNDKIQLFIAPYSSQVEFLDYMRFKGDETKQEKEYRSLWSKVYSFLFNKDTKIFLGNKGNLERALEKLKNSQKNVTFYDAMLYRKYTGRKKSILNLSRRATQRGSLKAQVEELLRFDIKKRDSVILQLSEAGQSLSDTILGGCQFKSIKDFEQFYKYFKNEIRSTKVRKYTVKLKIRKSDSFMMKAKPQKTAGLQPNSQGIKVGTFEDDSINSISRRYKSRRSKISELSNDLESQDDKNGGRKRIVLCFKSVVLDFCEDSGSNFFKIKLAFSDFCCFKKIYSLFCFKWQNRGTKFLNNPNFTKAHTNRPIEAKKNQIRKDKKLQRILSAKQSLSINMKREINEAISTPVALTKRRLASPPDLKSPEILSKLHQKLQKSRSRSKLSSKRMKRVYNCTVLKFKNQKLKKLLFKKARQRYVSPRDSLAEKSGRRMVRMKSSETTRIYSEDTKEHARKPAAVKMLRNFTNLRVQKDLLVGEQTDSDEELKPLFTYDERAFQL</sequence>